<dbReference type="Gene3D" id="3.90.550.10">
    <property type="entry name" value="Spore Coat Polysaccharide Biosynthesis Protein SpsA, Chain A"/>
    <property type="match status" value="1"/>
</dbReference>
<dbReference type="SUPFAM" id="SSF51161">
    <property type="entry name" value="Trimeric LpxA-like enzymes"/>
    <property type="match status" value="1"/>
</dbReference>
<dbReference type="InterPro" id="IPR005835">
    <property type="entry name" value="NTP_transferase_dom"/>
</dbReference>
<sequence>MRAMILAAGFGTRLRPLTDKRPKCLMPVMNRPLLGLWLGRLASWGVQRAVVNTHYLADQVHHYLREQPPEAMEVAISHEPEILGTGGGLVAARGLLGPEPFLLVNSDVLATAPAPELMQTLNDEGAVAVLGLVDEPRFNTVALDQAGRILGFQGQEGLSPARWLTYSGLAALSPRLLDYLPSSGRSSLVEGLRAAIAGGEKVLGRPLEGFWDDLGTPERLIMLHRLLAHNPPPGLRGLSPEGPVLLGPGARLENGVQVKGFAVLGAGAVAEAGSFLHETVLLPGARVSAGARVERAVLGDGFVARGRIQGGAHA</sequence>
<dbReference type="Pfam" id="PF00483">
    <property type="entry name" value="NTP_transferase"/>
    <property type="match status" value="1"/>
</dbReference>
<reference evidence="3" key="1">
    <citation type="journal article" date="2023" name="Arch. Microbiol.">
        <title>Desulfoferula mesophilus gen. nov. sp. nov., a mesophilic sulfate-reducing bacterium isolated from a brackish lake sediment.</title>
        <authorList>
            <person name="Watanabe T."/>
            <person name="Yabe T."/>
            <person name="Tsuji J.M."/>
            <person name="Fukui M."/>
        </authorList>
    </citation>
    <scope>NUCLEOTIDE SEQUENCE [LARGE SCALE GENOMIC DNA]</scope>
    <source>
        <strain evidence="3">12FAK</strain>
    </source>
</reference>
<feature type="domain" description="Nucleotidyl transferase" evidence="1">
    <location>
        <begin position="3"/>
        <end position="227"/>
    </location>
</feature>
<evidence type="ECO:0000259" key="1">
    <source>
        <dbReference type="Pfam" id="PF00483"/>
    </source>
</evidence>
<gene>
    <name evidence="2" type="ORF">FAK_33420</name>
</gene>
<protein>
    <submittedName>
        <fullName evidence="2">Mannose-1-phosphate guanylyltransferase</fullName>
    </submittedName>
</protein>
<evidence type="ECO:0000313" key="3">
    <source>
        <dbReference type="Proteomes" id="UP001366166"/>
    </source>
</evidence>
<keyword evidence="3" id="KW-1185">Reference proteome</keyword>
<organism evidence="2 3">
    <name type="scientific">Desulfoferula mesophila</name>
    <dbReference type="NCBI Taxonomy" id="3058419"/>
    <lineage>
        <taxon>Bacteria</taxon>
        <taxon>Pseudomonadati</taxon>
        <taxon>Thermodesulfobacteriota</taxon>
        <taxon>Desulfarculia</taxon>
        <taxon>Desulfarculales</taxon>
        <taxon>Desulfarculaceae</taxon>
        <taxon>Desulfoferula</taxon>
    </lineage>
</organism>
<dbReference type="CDD" id="cd06422">
    <property type="entry name" value="NTP_transferase_like_1"/>
    <property type="match status" value="1"/>
</dbReference>
<dbReference type="InterPro" id="IPR029044">
    <property type="entry name" value="Nucleotide-diphossugar_trans"/>
</dbReference>
<dbReference type="InterPro" id="IPR050486">
    <property type="entry name" value="Mannose-1P_guanyltransferase"/>
</dbReference>
<dbReference type="SUPFAM" id="SSF53448">
    <property type="entry name" value="Nucleotide-diphospho-sugar transferases"/>
    <property type="match status" value="1"/>
</dbReference>
<keyword evidence="2" id="KW-0548">Nucleotidyltransferase</keyword>
<dbReference type="RefSeq" id="WP_338601872.1">
    <property type="nucleotide sequence ID" value="NZ_AP028679.1"/>
</dbReference>
<evidence type="ECO:0000313" key="2">
    <source>
        <dbReference type="EMBL" id="BEQ16276.1"/>
    </source>
</evidence>
<dbReference type="EMBL" id="AP028679">
    <property type="protein sequence ID" value="BEQ16276.1"/>
    <property type="molecule type" value="Genomic_DNA"/>
</dbReference>
<dbReference type="GO" id="GO:0016779">
    <property type="term" value="F:nucleotidyltransferase activity"/>
    <property type="evidence" value="ECO:0007669"/>
    <property type="project" value="UniProtKB-KW"/>
</dbReference>
<proteinExistence type="predicted"/>
<dbReference type="InterPro" id="IPR011004">
    <property type="entry name" value="Trimer_LpxA-like_sf"/>
</dbReference>
<accession>A0AAU9EGJ1</accession>
<dbReference type="Proteomes" id="UP001366166">
    <property type="component" value="Chromosome"/>
</dbReference>
<dbReference type="AlphaFoldDB" id="A0AAU9EGJ1"/>
<dbReference type="KEGG" id="dmp:FAK_33420"/>
<dbReference type="PANTHER" id="PTHR22572">
    <property type="entry name" value="SUGAR-1-PHOSPHATE GUANYL TRANSFERASE"/>
    <property type="match status" value="1"/>
</dbReference>
<name>A0AAU9EGJ1_9BACT</name>
<keyword evidence="2" id="KW-0808">Transferase</keyword>